<dbReference type="Gene3D" id="1.10.1740.10">
    <property type="match status" value="1"/>
</dbReference>
<dbReference type="GO" id="GO:0016987">
    <property type="term" value="F:sigma factor activity"/>
    <property type="evidence" value="ECO:0007669"/>
    <property type="project" value="UniProtKB-KW"/>
</dbReference>
<dbReference type="InterPro" id="IPR007627">
    <property type="entry name" value="RNA_pol_sigma70_r2"/>
</dbReference>
<evidence type="ECO:0000256" key="3">
    <source>
        <dbReference type="ARBA" id="ARBA00023082"/>
    </source>
</evidence>
<accession>A0A1L5FAI4</accession>
<sequence>MVVIIWENQFENYIKQYQRLIITICFSFTKNYFDAEDISQQTFLTAYKNMNKFDGSNFKAWVTKIALNKCRDYVKNPARKLESLSSEDYKYIEDIKDSPEESLLNKDSDEKIYNLCRRLKEPYKTVAINYFCKNIKLSDMAKDTGENLKTLQTRLYRAKKFLKILWKEEFI</sequence>
<protein>
    <submittedName>
        <fullName evidence="6">RNA polymerase subunit sigma-70</fullName>
    </submittedName>
</protein>
<keyword evidence="3" id="KW-0731">Sigma factor</keyword>
<dbReference type="InterPro" id="IPR013324">
    <property type="entry name" value="RNA_pol_sigma_r3/r4-like"/>
</dbReference>
<dbReference type="Proteomes" id="UP000184604">
    <property type="component" value="Chromosome"/>
</dbReference>
<dbReference type="Gene3D" id="1.10.10.10">
    <property type="entry name" value="Winged helix-like DNA-binding domain superfamily/Winged helix DNA-binding domain"/>
    <property type="match status" value="1"/>
</dbReference>
<evidence type="ECO:0000256" key="4">
    <source>
        <dbReference type="ARBA" id="ARBA00023163"/>
    </source>
</evidence>
<dbReference type="OrthoDB" id="9789355at2"/>
<evidence type="ECO:0000313" key="6">
    <source>
        <dbReference type="EMBL" id="APM40009.1"/>
    </source>
</evidence>
<dbReference type="InterPro" id="IPR036388">
    <property type="entry name" value="WH-like_DNA-bd_sf"/>
</dbReference>
<dbReference type="InterPro" id="IPR013325">
    <property type="entry name" value="RNA_pol_sigma_r2"/>
</dbReference>
<evidence type="ECO:0000256" key="1">
    <source>
        <dbReference type="ARBA" id="ARBA00010641"/>
    </source>
</evidence>
<keyword evidence="4" id="KW-0804">Transcription</keyword>
<evidence type="ECO:0000256" key="2">
    <source>
        <dbReference type="ARBA" id="ARBA00023015"/>
    </source>
</evidence>
<dbReference type="NCBIfam" id="TIGR02937">
    <property type="entry name" value="sigma70-ECF"/>
    <property type="match status" value="1"/>
</dbReference>
<gene>
    <name evidence="6" type="ORF">BS101_15325</name>
</gene>
<name>A0A1L5FAI4_CLOKL</name>
<feature type="domain" description="RNA polymerase sigma-70 region 2" evidence="5">
    <location>
        <begin position="14"/>
        <end position="76"/>
    </location>
</feature>
<dbReference type="SUPFAM" id="SSF88946">
    <property type="entry name" value="Sigma2 domain of RNA polymerase sigma factors"/>
    <property type="match status" value="1"/>
</dbReference>
<dbReference type="InterPro" id="IPR039425">
    <property type="entry name" value="RNA_pol_sigma-70-like"/>
</dbReference>
<comment type="similarity">
    <text evidence="1">Belongs to the sigma-70 factor family. ECF subfamily.</text>
</comment>
<evidence type="ECO:0000313" key="7">
    <source>
        <dbReference type="Proteomes" id="UP000184604"/>
    </source>
</evidence>
<dbReference type="PANTHER" id="PTHR43133">
    <property type="entry name" value="RNA POLYMERASE ECF-TYPE SIGMA FACTO"/>
    <property type="match status" value="1"/>
</dbReference>
<dbReference type="Pfam" id="PF04542">
    <property type="entry name" value="Sigma70_r2"/>
    <property type="match status" value="1"/>
</dbReference>
<dbReference type="AlphaFoldDB" id="A0A1L5FAI4"/>
<organism evidence="6 7">
    <name type="scientific">Clostridium kluyveri</name>
    <dbReference type="NCBI Taxonomy" id="1534"/>
    <lineage>
        <taxon>Bacteria</taxon>
        <taxon>Bacillati</taxon>
        <taxon>Bacillota</taxon>
        <taxon>Clostridia</taxon>
        <taxon>Eubacteriales</taxon>
        <taxon>Clostridiaceae</taxon>
        <taxon>Clostridium</taxon>
    </lineage>
</organism>
<dbReference type="EMBL" id="CP018335">
    <property type="protein sequence ID" value="APM40009.1"/>
    <property type="molecule type" value="Genomic_DNA"/>
</dbReference>
<proteinExistence type="inferred from homology"/>
<dbReference type="InterPro" id="IPR014284">
    <property type="entry name" value="RNA_pol_sigma-70_dom"/>
</dbReference>
<evidence type="ECO:0000259" key="5">
    <source>
        <dbReference type="Pfam" id="PF04542"/>
    </source>
</evidence>
<dbReference type="SUPFAM" id="SSF88659">
    <property type="entry name" value="Sigma3 and sigma4 domains of RNA polymerase sigma factors"/>
    <property type="match status" value="1"/>
</dbReference>
<keyword evidence="2" id="KW-0805">Transcription regulation</keyword>
<dbReference type="GO" id="GO:0006352">
    <property type="term" value="P:DNA-templated transcription initiation"/>
    <property type="evidence" value="ECO:0007669"/>
    <property type="project" value="InterPro"/>
</dbReference>
<dbReference type="PANTHER" id="PTHR43133:SF60">
    <property type="entry name" value="RNA POLYMERASE SIGMA FACTOR SIGV"/>
    <property type="match status" value="1"/>
</dbReference>
<reference evidence="6 7" key="1">
    <citation type="submission" date="2016-12" db="EMBL/GenBank/DDBJ databases">
        <title>Complete genome sequence of Clostridium kluyveri JZZ isolated from the pit mud of a Chinese flavor liquor-making factory.</title>
        <authorList>
            <person name="Wang Y."/>
        </authorList>
    </citation>
    <scope>NUCLEOTIDE SEQUENCE [LARGE SCALE GENOMIC DNA]</scope>
    <source>
        <strain evidence="6 7">JZZ</strain>
    </source>
</reference>